<dbReference type="GO" id="GO:0005840">
    <property type="term" value="C:ribosome"/>
    <property type="evidence" value="ECO:0007669"/>
    <property type="project" value="UniProtKB-KW"/>
</dbReference>
<dbReference type="CDD" id="cd06089">
    <property type="entry name" value="KOW_RPL26"/>
    <property type="match status" value="1"/>
</dbReference>
<comment type="function">
    <text evidence="5">One of two assembly initiator proteins, it binds directly to the 5'-end of the 23S rRNA, where it nucleates assembly of the 50S subunit.</text>
</comment>
<name>A0A4Y6U9B6_9PROT</name>
<dbReference type="EMBL" id="CP038231">
    <property type="protein sequence ID" value="QDH13148.1"/>
    <property type="molecule type" value="Genomic_DNA"/>
</dbReference>
<keyword evidence="5" id="KW-0694">RNA-binding</keyword>
<proteinExistence type="inferred from homology"/>
<evidence type="ECO:0000256" key="5">
    <source>
        <dbReference type="HAMAP-Rule" id="MF_01326"/>
    </source>
</evidence>
<dbReference type="Proteomes" id="UP000318709">
    <property type="component" value="Chromosome"/>
</dbReference>
<dbReference type="RefSeq" id="WP_141442810.1">
    <property type="nucleotide sequence ID" value="NZ_CP038231.1"/>
</dbReference>
<dbReference type="AlphaFoldDB" id="A0A4Y6U9B6"/>
<sequence>MAARIRKGDQVMVTTGRSRGVRGEVLSVAPKTGKAVVRGANVVKRHSKPDRFGQGGGIIEKEMPIDLSNLALIDPKTDKVTKVSFRILEGGRKVRVARKSGEVIG</sequence>
<dbReference type="InterPro" id="IPR005824">
    <property type="entry name" value="KOW"/>
</dbReference>
<gene>
    <name evidence="5" type="primary">rplX</name>
    <name evidence="7" type="ORF">E3E12_01860</name>
</gene>
<dbReference type="GO" id="GO:0006412">
    <property type="term" value="P:translation"/>
    <property type="evidence" value="ECO:0007669"/>
    <property type="project" value="UniProtKB-UniRule"/>
</dbReference>
<comment type="similarity">
    <text evidence="1 5">Belongs to the universal ribosomal protein uL24 family.</text>
</comment>
<dbReference type="GO" id="GO:0003735">
    <property type="term" value="F:structural constituent of ribosome"/>
    <property type="evidence" value="ECO:0007669"/>
    <property type="project" value="InterPro"/>
</dbReference>
<protein>
    <recommendedName>
        <fullName evidence="4 5">Large ribosomal subunit protein uL24</fullName>
    </recommendedName>
</protein>
<keyword evidence="2 5" id="KW-0689">Ribosomal protein</keyword>
<comment type="subunit">
    <text evidence="5">Part of the 50S ribosomal subunit.</text>
</comment>
<keyword evidence="5" id="KW-0699">rRNA-binding</keyword>
<dbReference type="OrthoDB" id="9807419at2"/>
<organism evidence="7 8">
    <name type="scientific">Formicincola oecophyllae</name>
    <dbReference type="NCBI Taxonomy" id="2558361"/>
    <lineage>
        <taxon>Bacteria</taxon>
        <taxon>Pseudomonadati</taxon>
        <taxon>Pseudomonadota</taxon>
        <taxon>Alphaproteobacteria</taxon>
        <taxon>Acetobacterales</taxon>
        <taxon>Acetobacteraceae</taxon>
        <taxon>Formicincola</taxon>
    </lineage>
</organism>
<evidence type="ECO:0000313" key="8">
    <source>
        <dbReference type="Proteomes" id="UP000318709"/>
    </source>
</evidence>
<dbReference type="PANTHER" id="PTHR12903">
    <property type="entry name" value="MITOCHONDRIAL RIBOSOMAL PROTEIN L24"/>
    <property type="match status" value="1"/>
</dbReference>
<evidence type="ECO:0000313" key="7">
    <source>
        <dbReference type="EMBL" id="QDH13148.1"/>
    </source>
</evidence>
<dbReference type="SUPFAM" id="SSF50104">
    <property type="entry name" value="Translation proteins SH3-like domain"/>
    <property type="match status" value="1"/>
</dbReference>
<feature type="domain" description="KOW" evidence="6">
    <location>
        <begin position="4"/>
        <end position="31"/>
    </location>
</feature>
<keyword evidence="8" id="KW-1185">Reference proteome</keyword>
<evidence type="ECO:0000259" key="6">
    <source>
        <dbReference type="SMART" id="SM00739"/>
    </source>
</evidence>
<dbReference type="InterPro" id="IPR008991">
    <property type="entry name" value="Translation_prot_SH3-like_sf"/>
</dbReference>
<dbReference type="KEGG" id="swf:E3E12_01860"/>
<dbReference type="InterPro" id="IPR041988">
    <property type="entry name" value="Ribosomal_uL24_KOW"/>
</dbReference>
<dbReference type="InterPro" id="IPR014722">
    <property type="entry name" value="Rib_uL2_dom2"/>
</dbReference>
<evidence type="ECO:0000256" key="2">
    <source>
        <dbReference type="ARBA" id="ARBA00022980"/>
    </source>
</evidence>
<keyword evidence="3 5" id="KW-0687">Ribonucleoprotein</keyword>
<evidence type="ECO:0000256" key="1">
    <source>
        <dbReference type="ARBA" id="ARBA00010618"/>
    </source>
</evidence>
<dbReference type="NCBIfam" id="TIGR01079">
    <property type="entry name" value="rplX_bact"/>
    <property type="match status" value="1"/>
</dbReference>
<dbReference type="GO" id="GO:0019843">
    <property type="term" value="F:rRNA binding"/>
    <property type="evidence" value="ECO:0007669"/>
    <property type="project" value="UniProtKB-UniRule"/>
</dbReference>
<dbReference type="InterPro" id="IPR003256">
    <property type="entry name" value="Ribosomal_uL24"/>
</dbReference>
<dbReference type="SMART" id="SM00739">
    <property type="entry name" value="KOW"/>
    <property type="match status" value="1"/>
</dbReference>
<evidence type="ECO:0000256" key="3">
    <source>
        <dbReference type="ARBA" id="ARBA00023274"/>
    </source>
</evidence>
<dbReference type="GO" id="GO:1990904">
    <property type="term" value="C:ribonucleoprotein complex"/>
    <property type="evidence" value="ECO:0007669"/>
    <property type="project" value="UniProtKB-KW"/>
</dbReference>
<dbReference type="Gene3D" id="2.30.30.30">
    <property type="match status" value="1"/>
</dbReference>
<dbReference type="InterPro" id="IPR057264">
    <property type="entry name" value="Ribosomal_uL24_C"/>
</dbReference>
<evidence type="ECO:0000256" key="4">
    <source>
        <dbReference type="ARBA" id="ARBA00035206"/>
    </source>
</evidence>
<accession>A0A4Y6U9B6</accession>
<comment type="function">
    <text evidence="5">One of the proteins that surrounds the polypeptide exit tunnel on the outside of the subunit.</text>
</comment>
<reference evidence="7 8" key="1">
    <citation type="submission" date="2019-03" db="EMBL/GenBank/DDBJ databases">
        <title>The complete genome sequence of Swingsia_sp. F3b2 LMG30590(T).</title>
        <authorList>
            <person name="Chua K.-O."/>
            <person name="Chan K.-G."/>
            <person name="See-Too W.-S."/>
        </authorList>
    </citation>
    <scope>NUCLEOTIDE SEQUENCE [LARGE SCALE GENOMIC DNA]</scope>
    <source>
        <strain evidence="7 8">F3b2</strain>
    </source>
</reference>
<dbReference type="Pfam" id="PF17136">
    <property type="entry name" value="ribosomal_L24"/>
    <property type="match status" value="1"/>
</dbReference>
<dbReference type="HAMAP" id="MF_01326_B">
    <property type="entry name" value="Ribosomal_uL24_B"/>
    <property type="match status" value="1"/>
</dbReference>